<evidence type="ECO:0000256" key="6">
    <source>
        <dbReference type="ARBA" id="ARBA00023186"/>
    </source>
</evidence>
<dbReference type="Gene3D" id="3.30.70.100">
    <property type="match status" value="1"/>
</dbReference>
<dbReference type="Proteomes" id="UP000494165">
    <property type="component" value="Unassembled WGS sequence"/>
</dbReference>
<dbReference type="FunFam" id="3.30.70.100:FF:000008">
    <property type="entry name" value="Copper transport protein ATOX1"/>
    <property type="match status" value="1"/>
</dbReference>
<dbReference type="GO" id="GO:0046872">
    <property type="term" value="F:metal ion binding"/>
    <property type="evidence" value="ECO:0007669"/>
    <property type="project" value="UniProtKB-KW"/>
</dbReference>
<dbReference type="InterPro" id="IPR036163">
    <property type="entry name" value="HMA_dom_sf"/>
</dbReference>
<evidence type="ECO:0000256" key="1">
    <source>
        <dbReference type="ARBA" id="ARBA00022448"/>
    </source>
</evidence>
<evidence type="ECO:0000256" key="5">
    <source>
        <dbReference type="ARBA" id="ARBA00023065"/>
    </source>
</evidence>
<protein>
    <recommendedName>
        <fullName evidence="9">Copper transport protein ATOX1</fullName>
    </recommendedName>
    <alternativeName>
        <fullName evidence="10">Metal transport protein ATX1</fullName>
    </alternativeName>
</protein>
<dbReference type="GO" id="GO:0016531">
    <property type="term" value="F:copper chaperone activity"/>
    <property type="evidence" value="ECO:0007669"/>
    <property type="project" value="TreeGrafter"/>
</dbReference>
<dbReference type="SUPFAM" id="SSF55008">
    <property type="entry name" value="HMA, heavy metal-associated domain"/>
    <property type="match status" value="1"/>
</dbReference>
<dbReference type="PANTHER" id="PTHR46365">
    <property type="entry name" value="COPPER TRANSPORT PROTEIN ATOX1"/>
    <property type="match status" value="1"/>
</dbReference>
<dbReference type="AlphaFoldDB" id="A0A8S1DG54"/>
<comment type="caution">
    <text evidence="13">The sequence shown here is derived from an EMBL/GenBank/DDBJ whole genome shotgun (WGS) entry which is preliminary data.</text>
</comment>
<comment type="similarity">
    <text evidence="8">Belongs to the ATX1 family.</text>
</comment>
<dbReference type="OrthoDB" id="689350at2759"/>
<dbReference type="Pfam" id="PF00403">
    <property type="entry name" value="HMA"/>
    <property type="match status" value="1"/>
</dbReference>
<gene>
    <name evidence="13" type="ORF">CLODIP_2_CD07057</name>
</gene>
<dbReference type="CDD" id="cd00371">
    <property type="entry name" value="HMA"/>
    <property type="match status" value="1"/>
</dbReference>
<dbReference type="PANTHER" id="PTHR46365:SF1">
    <property type="entry name" value="COPPER TRANSPORT PROTEIN ATOX1"/>
    <property type="match status" value="1"/>
</dbReference>
<evidence type="ECO:0000313" key="14">
    <source>
        <dbReference type="Proteomes" id="UP000494165"/>
    </source>
</evidence>
<organism evidence="13 14">
    <name type="scientific">Cloeon dipterum</name>
    <dbReference type="NCBI Taxonomy" id="197152"/>
    <lineage>
        <taxon>Eukaryota</taxon>
        <taxon>Metazoa</taxon>
        <taxon>Ecdysozoa</taxon>
        <taxon>Arthropoda</taxon>
        <taxon>Hexapoda</taxon>
        <taxon>Insecta</taxon>
        <taxon>Pterygota</taxon>
        <taxon>Palaeoptera</taxon>
        <taxon>Ephemeroptera</taxon>
        <taxon>Pisciforma</taxon>
        <taxon>Baetidae</taxon>
        <taxon>Cloeon</taxon>
    </lineage>
</organism>
<keyword evidence="2" id="KW-0479">Metal-binding</keyword>
<keyword evidence="4" id="KW-0186">Copper</keyword>
<evidence type="ECO:0000256" key="4">
    <source>
        <dbReference type="ARBA" id="ARBA00023008"/>
    </source>
</evidence>
<reference evidence="13 14" key="1">
    <citation type="submission" date="2020-04" db="EMBL/GenBank/DDBJ databases">
        <authorList>
            <person name="Alioto T."/>
            <person name="Alioto T."/>
            <person name="Gomez Garrido J."/>
        </authorList>
    </citation>
    <scope>NUCLEOTIDE SEQUENCE [LARGE SCALE GENOMIC DNA]</scope>
</reference>
<keyword evidence="3" id="KW-0187">Copper transport</keyword>
<evidence type="ECO:0000256" key="8">
    <source>
        <dbReference type="ARBA" id="ARBA00038171"/>
    </source>
</evidence>
<keyword evidence="6" id="KW-0143">Chaperone</keyword>
<dbReference type="InterPro" id="IPR006121">
    <property type="entry name" value="HMA_dom"/>
</dbReference>
<name>A0A8S1DG54_9INSE</name>
<keyword evidence="1" id="KW-0813">Transport</keyword>
<evidence type="ECO:0000256" key="11">
    <source>
        <dbReference type="ARBA" id="ARBA00046351"/>
    </source>
</evidence>
<dbReference type="PROSITE" id="PS50846">
    <property type="entry name" value="HMA_2"/>
    <property type="match status" value="1"/>
</dbReference>
<evidence type="ECO:0000256" key="2">
    <source>
        <dbReference type="ARBA" id="ARBA00022723"/>
    </source>
</evidence>
<evidence type="ECO:0000256" key="3">
    <source>
        <dbReference type="ARBA" id="ARBA00022796"/>
    </source>
</evidence>
<evidence type="ECO:0000256" key="9">
    <source>
        <dbReference type="ARBA" id="ARBA00040962"/>
    </source>
</evidence>
<dbReference type="GO" id="GO:0005829">
    <property type="term" value="C:cytosol"/>
    <property type="evidence" value="ECO:0007669"/>
    <property type="project" value="TreeGrafter"/>
</dbReference>
<evidence type="ECO:0000256" key="10">
    <source>
        <dbReference type="ARBA" id="ARBA00043201"/>
    </source>
</evidence>
<dbReference type="EMBL" id="CADEPI010000189">
    <property type="protein sequence ID" value="CAB3379601.1"/>
    <property type="molecule type" value="Genomic_DNA"/>
</dbReference>
<evidence type="ECO:0000259" key="12">
    <source>
        <dbReference type="PROSITE" id="PS50846"/>
    </source>
</evidence>
<evidence type="ECO:0000256" key="7">
    <source>
        <dbReference type="ARBA" id="ARBA00037651"/>
    </source>
</evidence>
<feature type="domain" description="HMA" evidence="12">
    <location>
        <begin position="2"/>
        <end position="67"/>
    </location>
</feature>
<accession>A0A8S1DG54</accession>
<keyword evidence="14" id="KW-1185">Reference proteome</keyword>
<comment type="subunit">
    <text evidence="11">Homodimer. Interacts with ATP7B. Interacts with ATP7A. Interacts (via dimer form) with SLC31A1 (via C-terminal domain); this interaction improves ATOX1 stability and controls intracellular Cu(I) levels.</text>
</comment>
<evidence type="ECO:0000313" key="13">
    <source>
        <dbReference type="EMBL" id="CAB3379601.1"/>
    </source>
</evidence>
<dbReference type="InterPro" id="IPR051881">
    <property type="entry name" value="Copper_transport_ATOX1-like"/>
</dbReference>
<proteinExistence type="inferred from homology"/>
<sequence>MTKVHEFTVEMTCEGCSGAVERVLGKLKDKGVDKVEISLEKQQVLVTSSLDADSLLETIKKTGKATTFVSTRDA</sequence>
<comment type="function">
    <text evidence="7">Binds and deliver cytosolic copper to the copper ATPase proteins. May be important in cellular antioxidant defense.</text>
</comment>
<dbReference type="GO" id="GO:0006825">
    <property type="term" value="P:copper ion transport"/>
    <property type="evidence" value="ECO:0007669"/>
    <property type="project" value="UniProtKB-KW"/>
</dbReference>
<keyword evidence="5" id="KW-0406">Ion transport</keyword>